<feature type="region of interest" description="Disordered" evidence="1">
    <location>
        <begin position="327"/>
        <end position="354"/>
    </location>
</feature>
<feature type="region of interest" description="Disordered" evidence="1">
    <location>
        <begin position="1"/>
        <end position="52"/>
    </location>
</feature>
<keyword evidence="3" id="KW-1185">Reference proteome</keyword>
<organism evidence="2 3">
    <name type="scientific">Cyanoderma ruficeps</name>
    <name type="common">rufous-capped babbler</name>
    <dbReference type="NCBI Taxonomy" id="181631"/>
    <lineage>
        <taxon>Eukaryota</taxon>
        <taxon>Metazoa</taxon>
        <taxon>Chordata</taxon>
        <taxon>Craniata</taxon>
        <taxon>Vertebrata</taxon>
        <taxon>Euteleostomi</taxon>
        <taxon>Archelosauria</taxon>
        <taxon>Archosauria</taxon>
        <taxon>Dinosauria</taxon>
        <taxon>Saurischia</taxon>
        <taxon>Theropoda</taxon>
        <taxon>Coelurosauria</taxon>
        <taxon>Aves</taxon>
        <taxon>Neognathae</taxon>
        <taxon>Neoaves</taxon>
        <taxon>Telluraves</taxon>
        <taxon>Australaves</taxon>
        <taxon>Passeriformes</taxon>
        <taxon>Sylvioidea</taxon>
        <taxon>Timaliidae</taxon>
        <taxon>Cyanoderma</taxon>
    </lineage>
</organism>
<name>A0A8C3QNG0_9PASS</name>
<reference evidence="2" key="1">
    <citation type="submission" date="2025-08" db="UniProtKB">
        <authorList>
            <consortium name="Ensembl"/>
        </authorList>
    </citation>
    <scope>IDENTIFICATION</scope>
</reference>
<feature type="compositionally biased region" description="Gly residues" evidence="1">
    <location>
        <begin position="91"/>
        <end position="100"/>
    </location>
</feature>
<feature type="compositionally biased region" description="Low complexity" evidence="1">
    <location>
        <begin position="7"/>
        <end position="23"/>
    </location>
</feature>
<sequence>PPSPLHGTRTPTPGTRGARAPRAQLGAHGTADPRCPARLPAPSRRCQAPAPSRCPPWHGGLGRRRRARAFGTRRGFVRARPARGRPRWGRGSRGGAGGGRVNPPGEAQGRVLGPGAVPKAAARWARVGSGGLGADPAAAALTWRVDEVGQVEVELLDGDADVVGLHAQPGAGALGRLGQALAVGALQRDALEEDDHHQVQAPHLVGLAQAVDAADLPLLVGVGEDAARRLLAGDGQHEVLAALGPDVLAQLGQEARGPFLLDLRLLAQQLVLDGPLLLLGHPLLVLLEVLALAGLEVEPGVGEGPDVGQQRLDEGVELILHRNVTGAGMGRRPWRGPAPAPSPGGQRCGSTGNP</sequence>
<proteinExistence type="predicted"/>
<evidence type="ECO:0000256" key="1">
    <source>
        <dbReference type="SAM" id="MobiDB-lite"/>
    </source>
</evidence>
<feature type="compositionally biased region" description="Basic residues" evidence="1">
    <location>
        <begin position="81"/>
        <end position="90"/>
    </location>
</feature>
<dbReference type="AlphaFoldDB" id="A0A8C3QNG0"/>
<reference evidence="2" key="2">
    <citation type="submission" date="2025-09" db="UniProtKB">
        <authorList>
            <consortium name="Ensembl"/>
        </authorList>
    </citation>
    <scope>IDENTIFICATION</scope>
</reference>
<evidence type="ECO:0000313" key="2">
    <source>
        <dbReference type="Ensembl" id="ENSCRFP00000008857.1"/>
    </source>
</evidence>
<dbReference type="Ensembl" id="ENSCRFT00000009176.1">
    <property type="protein sequence ID" value="ENSCRFP00000008857.1"/>
    <property type="gene ID" value="ENSCRFG00000006964.1"/>
</dbReference>
<feature type="region of interest" description="Disordered" evidence="1">
    <location>
        <begin position="81"/>
        <end position="113"/>
    </location>
</feature>
<protein>
    <submittedName>
        <fullName evidence="2">Uncharacterized protein</fullName>
    </submittedName>
</protein>
<dbReference type="Proteomes" id="UP000694396">
    <property type="component" value="Unplaced"/>
</dbReference>
<accession>A0A8C3QNG0</accession>
<evidence type="ECO:0000313" key="3">
    <source>
        <dbReference type="Proteomes" id="UP000694396"/>
    </source>
</evidence>